<proteinExistence type="predicted"/>
<dbReference type="EMBL" id="JACHGG010000001">
    <property type="protein sequence ID" value="MBB6057737.1"/>
    <property type="molecule type" value="Genomic_DNA"/>
</dbReference>
<dbReference type="PROSITE" id="PS51257">
    <property type="entry name" value="PROKAR_LIPOPROTEIN"/>
    <property type="match status" value="1"/>
</dbReference>
<evidence type="ECO:0000313" key="4">
    <source>
        <dbReference type="Proteomes" id="UP000532746"/>
    </source>
</evidence>
<dbReference type="Proteomes" id="UP000532746">
    <property type="component" value="Unassembled WGS sequence"/>
</dbReference>
<keyword evidence="4" id="KW-1185">Reference proteome</keyword>
<reference evidence="3 4" key="1">
    <citation type="submission" date="2020-08" db="EMBL/GenBank/DDBJ databases">
        <title>Genomic Encyclopedia of Type Strains, Phase IV (KMG-IV): sequencing the most valuable type-strain genomes for metagenomic binning, comparative biology and taxonomic classification.</title>
        <authorList>
            <person name="Goeker M."/>
        </authorList>
    </citation>
    <scope>NUCLEOTIDE SEQUENCE [LARGE SCALE GENOMIC DNA]</scope>
    <source>
        <strain evidence="3 4">DSM 26718</strain>
    </source>
</reference>
<sequence>MKTSVFPRIIAAAALLAGSLTACNTGSEAGDTNVERGAAKDLGMDTNMPGQNLAADSATSGMNRDTMKTPTGRQVYEEGADRKDRNNDGLAD</sequence>
<feature type="signal peptide" evidence="2">
    <location>
        <begin position="1"/>
        <end position="22"/>
    </location>
</feature>
<protein>
    <submittedName>
        <fullName evidence="3">Putative small secreted protein</fullName>
    </submittedName>
</protein>
<keyword evidence="2" id="KW-0732">Signal</keyword>
<evidence type="ECO:0000313" key="3">
    <source>
        <dbReference type="EMBL" id="MBB6057737.1"/>
    </source>
</evidence>
<feature type="compositionally biased region" description="Basic and acidic residues" evidence="1">
    <location>
        <begin position="75"/>
        <end position="92"/>
    </location>
</feature>
<dbReference type="RefSeq" id="WP_183402057.1">
    <property type="nucleotide sequence ID" value="NZ_JACHGG010000001.1"/>
</dbReference>
<name>A0A7W9SXH7_9BACT</name>
<accession>A0A7W9SXH7</accession>
<feature type="compositionally biased region" description="Polar residues" evidence="1">
    <location>
        <begin position="57"/>
        <end position="72"/>
    </location>
</feature>
<feature type="chain" id="PRO_5031546698" evidence="2">
    <location>
        <begin position="23"/>
        <end position="92"/>
    </location>
</feature>
<evidence type="ECO:0000256" key="2">
    <source>
        <dbReference type="SAM" id="SignalP"/>
    </source>
</evidence>
<feature type="region of interest" description="Disordered" evidence="1">
    <location>
        <begin position="40"/>
        <end position="92"/>
    </location>
</feature>
<organism evidence="3 4">
    <name type="scientific">Hymenobacter luteus</name>
    <dbReference type="NCBI Taxonomy" id="1411122"/>
    <lineage>
        <taxon>Bacteria</taxon>
        <taxon>Pseudomonadati</taxon>
        <taxon>Bacteroidota</taxon>
        <taxon>Cytophagia</taxon>
        <taxon>Cytophagales</taxon>
        <taxon>Hymenobacteraceae</taxon>
        <taxon>Hymenobacter</taxon>
    </lineage>
</organism>
<comment type="caution">
    <text evidence="3">The sequence shown here is derived from an EMBL/GenBank/DDBJ whole genome shotgun (WGS) entry which is preliminary data.</text>
</comment>
<gene>
    <name evidence="3" type="ORF">HNQ93_000567</name>
</gene>
<dbReference type="AlphaFoldDB" id="A0A7W9SXH7"/>
<evidence type="ECO:0000256" key="1">
    <source>
        <dbReference type="SAM" id="MobiDB-lite"/>
    </source>
</evidence>